<dbReference type="EMBL" id="MW145139">
    <property type="protein sequence ID" value="QPB11488.1"/>
    <property type="molecule type" value="Genomic_DNA"/>
</dbReference>
<keyword evidence="2" id="KW-1185">Reference proteome</keyword>
<proteinExistence type="predicted"/>
<evidence type="ECO:0000313" key="2">
    <source>
        <dbReference type="Proteomes" id="UP000663201"/>
    </source>
</evidence>
<dbReference type="GeneID" id="62680467"/>
<protein>
    <submittedName>
        <fullName evidence="1">Uncharacterized protein</fullName>
    </submittedName>
</protein>
<name>A0A873WQU8_9CAUD</name>
<dbReference type="Proteomes" id="UP000663201">
    <property type="component" value="Segment"/>
</dbReference>
<dbReference type="RefSeq" id="YP_009997952.1">
    <property type="nucleotide sequence ID" value="NC_052979.1"/>
</dbReference>
<evidence type="ECO:0000313" key="1">
    <source>
        <dbReference type="EMBL" id="QPB11488.1"/>
    </source>
</evidence>
<accession>A0A873WQU8</accession>
<reference evidence="1" key="1">
    <citation type="submission" date="2020-10" db="EMBL/GenBank/DDBJ databases">
        <authorList>
            <person name="Ben Porat S."/>
            <person name="Alkalay-Oren S."/>
            <person name="Coppenhagen-Glazer S."/>
            <person name="Hazan R."/>
        </authorList>
    </citation>
    <scope>NUCLEOTIDE SEQUENCE</scope>
</reference>
<dbReference type="KEGG" id="vg:62680467"/>
<organism evidence="1 2">
    <name type="scientific">Providencia phage Kokobel1</name>
    <dbReference type="NCBI Taxonomy" id="2783540"/>
    <lineage>
        <taxon>Viruses</taxon>
        <taxon>Duplodnaviria</taxon>
        <taxon>Heunggongvirae</taxon>
        <taxon>Uroviricota</taxon>
        <taxon>Caudoviricetes</taxon>
        <taxon>Casjensviridae</taxon>
        <taxon>Kokobelvirus</taxon>
        <taxon>Kokobelvirus kokobel1</taxon>
    </lineage>
</organism>
<sequence length="138" mass="15977">MRSNTLSESIFKGEDVAYYSSLPKDTNSRRARSRLSSFLKPREKELQLSTHDIQTILNLASAFYFRADPDPDRAVYVDSKTIVSVRIPGMVEDDRGWLVIRRHFMNSGQSWKTRHLQVIFIHSENMTVCDCEIPLKPD</sequence>